<feature type="region of interest" description="Disordered" evidence="1">
    <location>
        <begin position="151"/>
        <end position="176"/>
    </location>
</feature>
<sequence>MFYDTSYGPAGTNQEEANQRVLDMNIRPFIPHLWHAHRAPAEPRYVMGDQSISDPAVYAYHSTATAFRPAVPRVTSGQAPGIEAGVPTLDDSLVYQLPDSSSHTPADQAFDRGDPLHGIMAVSSHWQAASHPSIAIPRGNENSSAILQARNNHTEEQSHSRHHIEERRNDFDHNQEIPMRSHCVDEGRHDNGSLLHTASLERNQGVALVPAELPPAEINNAGAQNPGRRKRKAAQDHGGREPRRRRGQNETQRLQIIKHIPSDPSARLPTHPDFEAVQQTMYRCGSAQQWKPLPPIDFKVRGCEGINLAEAMNTKFSNLDGRDDPMFTDEETGSSVSLRIDFVGHQRGSNKARQIPTRNHKKERYSITRQKLGHDVAKIIRKHLENSTFRIPFEQMYLVKLHRVSHASWQPEVWHKASTGS</sequence>
<gene>
    <name evidence="2" type="ORF">BJ322DRAFT_1042215</name>
</gene>
<dbReference type="OrthoDB" id="2799313at2759"/>
<comment type="caution">
    <text evidence="2">The sequence shown here is derived from an EMBL/GenBank/DDBJ whole genome shotgun (WGS) entry which is preliminary data.</text>
</comment>
<name>A0A9P6L9I1_9AGAM</name>
<keyword evidence="3" id="KW-1185">Reference proteome</keyword>
<feature type="compositionally biased region" description="Basic and acidic residues" evidence="1">
    <location>
        <begin position="152"/>
        <end position="175"/>
    </location>
</feature>
<dbReference type="AlphaFoldDB" id="A0A9P6L9I1"/>
<protein>
    <submittedName>
        <fullName evidence="2">Uncharacterized protein</fullName>
    </submittedName>
</protein>
<proteinExistence type="predicted"/>
<dbReference type="EMBL" id="WIUZ02000003">
    <property type="protein sequence ID" value="KAF9789433.1"/>
    <property type="molecule type" value="Genomic_DNA"/>
</dbReference>
<reference evidence="2" key="1">
    <citation type="journal article" date="2020" name="Nat. Commun.">
        <title>Large-scale genome sequencing of mycorrhizal fungi provides insights into the early evolution of symbiotic traits.</title>
        <authorList>
            <person name="Miyauchi S."/>
            <person name="Kiss E."/>
            <person name="Kuo A."/>
            <person name="Drula E."/>
            <person name="Kohler A."/>
            <person name="Sanchez-Garcia M."/>
            <person name="Morin E."/>
            <person name="Andreopoulos B."/>
            <person name="Barry K.W."/>
            <person name="Bonito G."/>
            <person name="Buee M."/>
            <person name="Carver A."/>
            <person name="Chen C."/>
            <person name="Cichocki N."/>
            <person name="Clum A."/>
            <person name="Culley D."/>
            <person name="Crous P.W."/>
            <person name="Fauchery L."/>
            <person name="Girlanda M."/>
            <person name="Hayes R.D."/>
            <person name="Keri Z."/>
            <person name="LaButti K."/>
            <person name="Lipzen A."/>
            <person name="Lombard V."/>
            <person name="Magnuson J."/>
            <person name="Maillard F."/>
            <person name="Murat C."/>
            <person name="Nolan M."/>
            <person name="Ohm R.A."/>
            <person name="Pangilinan J."/>
            <person name="Pereira M.F."/>
            <person name="Perotto S."/>
            <person name="Peter M."/>
            <person name="Pfister S."/>
            <person name="Riley R."/>
            <person name="Sitrit Y."/>
            <person name="Stielow J.B."/>
            <person name="Szollosi G."/>
            <person name="Zifcakova L."/>
            <person name="Stursova M."/>
            <person name="Spatafora J.W."/>
            <person name="Tedersoo L."/>
            <person name="Vaario L.M."/>
            <person name="Yamada A."/>
            <person name="Yan M."/>
            <person name="Wang P."/>
            <person name="Xu J."/>
            <person name="Bruns T."/>
            <person name="Baldrian P."/>
            <person name="Vilgalys R."/>
            <person name="Dunand C."/>
            <person name="Henrissat B."/>
            <person name="Grigoriev I.V."/>
            <person name="Hibbett D."/>
            <person name="Nagy L.G."/>
            <person name="Martin F.M."/>
        </authorList>
    </citation>
    <scope>NUCLEOTIDE SEQUENCE</scope>
    <source>
        <strain evidence="2">UH-Tt-Lm1</strain>
    </source>
</reference>
<dbReference type="Proteomes" id="UP000736335">
    <property type="component" value="Unassembled WGS sequence"/>
</dbReference>
<evidence type="ECO:0000256" key="1">
    <source>
        <dbReference type="SAM" id="MobiDB-lite"/>
    </source>
</evidence>
<organism evidence="2 3">
    <name type="scientific">Thelephora terrestris</name>
    <dbReference type="NCBI Taxonomy" id="56493"/>
    <lineage>
        <taxon>Eukaryota</taxon>
        <taxon>Fungi</taxon>
        <taxon>Dikarya</taxon>
        <taxon>Basidiomycota</taxon>
        <taxon>Agaricomycotina</taxon>
        <taxon>Agaricomycetes</taxon>
        <taxon>Thelephorales</taxon>
        <taxon>Thelephoraceae</taxon>
        <taxon>Thelephora</taxon>
    </lineage>
</organism>
<reference evidence="2" key="2">
    <citation type="submission" date="2020-11" db="EMBL/GenBank/DDBJ databases">
        <authorList>
            <consortium name="DOE Joint Genome Institute"/>
            <person name="Kuo A."/>
            <person name="Miyauchi S."/>
            <person name="Kiss E."/>
            <person name="Drula E."/>
            <person name="Kohler A."/>
            <person name="Sanchez-Garcia M."/>
            <person name="Andreopoulos B."/>
            <person name="Barry K.W."/>
            <person name="Bonito G."/>
            <person name="Buee M."/>
            <person name="Carver A."/>
            <person name="Chen C."/>
            <person name="Cichocki N."/>
            <person name="Clum A."/>
            <person name="Culley D."/>
            <person name="Crous P.W."/>
            <person name="Fauchery L."/>
            <person name="Girlanda M."/>
            <person name="Hayes R."/>
            <person name="Keri Z."/>
            <person name="Labutti K."/>
            <person name="Lipzen A."/>
            <person name="Lombard V."/>
            <person name="Magnuson J."/>
            <person name="Maillard F."/>
            <person name="Morin E."/>
            <person name="Murat C."/>
            <person name="Nolan M."/>
            <person name="Ohm R."/>
            <person name="Pangilinan J."/>
            <person name="Pereira M."/>
            <person name="Perotto S."/>
            <person name="Peter M."/>
            <person name="Riley R."/>
            <person name="Sitrit Y."/>
            <person name="Stielow B."/>
            <person name="Szollosi G."/>
            <person name="Zifcakova L."/>
            <person name="Stursova M."/>
            <person name="Spatafora J.W."/>
            <person name="Tedersoo L."/>
            <person name="Vaario L.-M."/>
            <person name="Yamada A."/>
            <person name="Yan M."/>
            <person name="Wang P."/>
            <person name="Xu J."/>
            <person name="Bruns T."/>
            <person name="Baldrian P."/>
            <person name="Vilgalys R."/>
            <person name="Henrissat B."/>
            <person name="Grigoriev I.V."/>
            <person name="Hibbett D."/>
            <person name="Nagy L.G."/>
            <person name="Martin F.M."/>
        </authorList>
    </citation>
    <scope>NUCLEOTIDE SEQUENCE</scope>
    <source>
        <strain evidence="2">UH-Tt-Lm1</strain>
    </source>
</reference>
<accession>A0A9P6L9I1</accession>
<evidence type="ECO:0000313" key="3">
    <source>
        <dbReference type="Proteomes" id="UP000736335"/>
    </source>
</evidence>
<feature type="region of interest" description="Disordered" evidence="1">
    <location>
        <begin position="211"/>
        <end position="252"/>
    </location>
</feature>
<evidence type="ECO:0000313" key="2">
    <source>
        <dbReference type="EMBL" id="KAF9789433.1"/>
    </source>
</evidence>